<accession>A0A9P8M3Q1</accession>
<dbReference type="Proteomes" id="UP000764110">
    <property type="component" value="Unassembled WGS sequence"/>
</dbReference>
<evidence type="ECO:0000313" key="2">
    <source>
        <dbReference type="Proteomes" id="UP000764110"/>
    </source>
</evidence>
<sequence>MASTDGLEGISFPEHGETSFLVGATSQDAADQSFCFFSIGAVAARLPTWSSPGTLFPHWLPAGWASGSTGAILGDPSNCGEEGATLAVRPCPEAPASVLAAAFCWGDSLPLTHATPR</sequence>
<evidence type="ECO:0000313" key="1">
    <source>
        <dbReference type="EMBL" id="KAH0593213.1"/>
    </source>
</evidence>
<dbReference type="AlphaFoldDB" id="A0A9P8M3Q1"/>
<protein>
    <submittedName>
        <fullName evidence="1">Uncharacterized protein</fullName>
    </submittedName>
</protein>
<keyword evidence="2" id="KW-1185">Reference proteome</keyword>
<name>A0A9P8M3Q1_9HYPO</name>
<proteinExistence type="predicted"/>
<dbReference type="EMBL" id="JACEFI010000022">
    <property type="protein sequence ID" value="KAH0593213.1"/>
    <property type="molecule type" value="Genomic_DNA"/>
</dbReference>
<gene>
    <name evidence="1" type="ORF">MHUMG1_08935</name>
</gene>
<reference evidence="1 2" key="1">
    <citation type="submission" date="2020-07" db="EMBL/GenBank/DDBJ databases">
        <title>Metarhizium humberi genome.</title>
        <authorList>
            <person name="Lysoe E."/>
        </authorList>
    </citation>
    <scope>NUCLEOTIDE SEQUENCE [LARGE SCALE GENOMIC DNA]</scope>
    <source>
        <strain evidence="1 2">ESALQ1638</strain>
    </source>
</reference>
<comment type="caution">
    <text evidence="1">The sequence shown here is derived from an EMBL/GenBank/DDBJ whole genome shotgun (WGS) entry which is preliminary data.</text>
</comment>
<organism evidence="1 2">
    <name type="scientific">Metarhizium humberi</name>
    <dbReference type="NCBI Taxonomy" id="2596975"/>
    <lineage>
        <taxon>Eukaryota</taxon>
        <taxon>Fungi</taxon>
        <taxon>Dikarya</taxon>
        <taxon>Ascomycota</taxon>
        <taxon>Pezizomycotina</taxon>
        <taxon>Sordariomycetes</taxon>
        <taxon>Hypocreomycetidae</taxon>
        <taxon>Hypocreales</taxon>
        <taxon>Clavicipitaceae</taxon>
        <taxon>Metarhizium</taxon>
    </lineage>
</organism>